<reference evidence="1" key="1">
    <citation type="submission" date="2014-05" db="EMBL/GenBank/DDBJ databases">
        <authorList>
            <person name="Chronopoulou M."/>
        </authorList>
    </citation>
    <scope>NUCLEOTIDE SEQUENCE</scope>
    <source>
        <tissue evidence="1">Whole organism</tissue>
    </source>
</reference>
<organism evidence="1">
    <name type="scientific">Lepeophtheirus salmonis</name>
    <name type="common">Salmon louse</name>
    <name type="synonym">Caligus salmonis</name>
    <dbReference type="NCBI Taxonomy" id="72036"/>
    <lineage>
        <taxon>Eukaryota</taxon>
        <taxon>Metazoa</taxon>
        <taxon>Ecdysozoa</taxon>
        <taxon>Arthropoda</taxon>
        <taxon>Crustacea</taxon>
        <taxon>Multicrustacea</taxon>
        <taxon>Hexanauplia</taxon>
        <taxon>Copepoda</taxon>
        <taxon>Siphonostomatoida</taxon>
        <taxon>Caligidae</taxon>
        <taxon>Lepeophtheirus</taxon>
    </lineage>
</organism>
<accession>A0A0K2TT77</accession>
<evidence type="ECO:0000313" key="1">
    <source>
        <dbReference type="EMBL" id="CDW28606.1"/>
    </source>
</evidence>
<name>A0A0K2TT77_LEPSM</name>
<dbReference type="EMBL" id="HACA01011245">
    <property type="protein sequence ID" value="CDW28606.1"/>
    <property type="molecule type" value="Transcribed_RNA"/>
</dbReference>
<proteinExistence type="predicted"/>
<protein>
    <submittedName>
        <fullName evidence="1">Uncharacterized protein</fullName>
    </submittedName>
</protein>
<dbReference type="AlphaFoldDB" id="A0A0K2TT77"/>
<sequence>MQTSSKPSIIPSRDCYFIGHLFNPEGLYTGAYKVPLTTTLFQTFGGRNIGFNHVQMLIHWTIFGGATSRTRSMLLCTQILSR</sequence>